<sequence>MAVMNSDRKKKPFKVLIVGCGLGSLSCAIACRMGGLDVQILEKAAKILPVGAGIQIPPNATKVLQHYGLEDALIEGGAVRVEARHLRRYSDGKL</sequence>
<reference evidence="1" key="1">
    <citation type="submission" date="2022-10" db="EMBL/GenBank/DDBJ databases">
        <title>Culturing micro-colonial fungi from biological soil crusts in the Mojave desert and describing Neophaeococcomyces mojavensis, and introducing the new genera and species Taxawa tesnikishii.</title>
        <authorList>
            <person name="Kurbessoian T."/>
            <person name="Stajich J.E."/>
        </authorList>
    </citation>
    <scope>NUCLEOTIDE SEQUENCE</scope>
    <source>
        <strain evidence="1">JES_112</strain>
    </source>
</reference>
<keyword evidence="2" id="KW-1185">Reference proteome</keyword>
<feature type="non-terminal residue" evidence="1">
    <location>
        <position position="94"/>
    </location>
</feature>
<dbReference type="EMBL" id="JAPDRQ010000039">
    <property type="protein sequence ID" value="KAJ9659533.1"/>
    <property type="molecule type" value="Genomic_DNA"/>
</dbReference>
<evidence type="ECO:0000313" key="1">
    <source>
        <dbReference type="EMBL" id="KAJ9659533.1"/>
    </source>
</evidence>
<dbReference type="Proteomes" id="UP001172386">
    <property type="component" value="Unassembled WGS sequence"/>
</dbReference>
<accession>A0ACC3ACV7</accession>
<comment type="caution">
    <text evidence="1">The sequence shown here is derived from an EMBL/GenBank/DDBJ whole genome shotgun (WGS) entry which is preliminary data.</text>
</comment>
<proteinExistence type="predicted"/>
<protein>
    <submittedName>
        <fullName evidence="1">Uncharacterized protein</fullName>
    </submittedName>
</protein>
<gene>
    <name evidence="1" type="ORF">H2198_003109</name>
</gene>
<name>A0ACC3ACV7_9EURO</name>
<evidence type="ECO:0000313" key="2">
    <source>
        <dbReference type="Proteomes" id="UP001172386"/>
    </source>
</evidence>
<organism evidence="1 2">
    <name type="scientific">Neophaeococcomyces mojaviensis</name>
    <dbReference type="NCBI Taxonomy" id="3383035"/>
    <lineage>
        <taxon>Eukaryota</taxon>
        <taxon>Fungi</taxon>
        <taxon>Dikarya</taxon>
        <taxon>Ascomycota</taxon>
        <taxon>Pezizomycotina</taxon>
        <taxon>Eurotiomycetes</taxon>
        <taxon>Chaetothyriomycetidae</taxon>
        <taxon>Chaetothyriales</taxon>
        <taxon>Chaetothyriales incertae sedis</taxon>
        <taxon>Neophaeococcomyces</taxon>
    </lineage>
</organism>